<feature type="binding site" evidence="5">
    <location>
        <position position="256"/>
    </location>
    <ligand>
        <name>S-adenosyl-L-methionine</name>
        <dbReference type="ChEBI" id="CHEBI:59789"/>
    </ligand>
</feature>
<dbReference type="GO" id="GO:0001510">
    <property type="term" value="P:RNA methylation"/>
    <property type="evidence" value="ECO:0007669"/>
    <property type="project" value="InterPro"/>
</dbReference>
<dbReference type="PROSITE" id="PS51686">
    <property type="entry name" value="SAM_MT_RSMB_NOP"/>
    <property type="match status" value="1"/>
</dbReference>
<keyword evidence="2 5" id="KW-0808">Transferase</keyword>
<dbReference type="CDD" id="cd02440">
    <property type="entry name" value="AdoMet_MTases"/>
    <property type="match status" value="1"/>
</dbReference>
<evidence type="ECO:0000313" key="7">
    <source>
        <dbReference type="EMBL" id="CCI45991.1"/>
    </source>
</evidence>
<dbReference type="FunCoup" id="A0A024GHM1">
    <property type="interactions" value="79"/>
</dbReference>
<reference evidence="7 8" key="1">
    <citation type="submission" date="2012-05" db="EMBL/GenBank/DDBJ databases">
        <title>Recombination and specialization in a pathogen metapopulation.</title>
        <authorList>
            <person name="Gardiner A."/>
            <person name="Kemen E."/>
            <person name="Schultz-Larsen T."/>
            <person name="MacLean D."/>
            <person name="Van Oosterhout C."/>
            <person name="Jones J.D.G."/>
        </authorList>
    </citation>
    <scope>NUCLEOTIDE SEQUENCE [LARGE SCALE GENOMIC DNA]</scope>
    <source>
        <strain evidence="7 8">Ac Nc2</strain>
    </source>
</reference>
<dbReference type="Gene3D" id="3.40.50.150">
    <property type="entry name" value="Vaccinia Virus protein VP39"/>
    <property type="match status" value="1"/>
</dbReference>
<dbReference type="InterPro" id="IPR002478">
    <property type="entry name" value="PUA"/>
</dbReference>
<dbReference type="CDD" id="cd21150">
    <property type="entry name" value="PUA_NSun6-like"/>
    <property type="match status" value="1"/>
</dbReference>
<dbReference type="InterPro" id="IPR015947">
    <property type="entry name" value="PUA-like_sf"/>
</dbReference>
<dbReference type="OrthoDB" id="260824at2759"/>
<dbReference type="InterPro" id="IPR023267">
    <property type="entry name" value="RCMT"/>
</dbReference>
<dbReference type="AlphaFoldDB" id="A0A024GHM1"/>
<feature type="active site" description="Nucleophile" evidence="5">
    <location>
        <position position="377"/>
    </location>
</feature>
<keyword evidence="1 5" id="KW-0489">Methyltransferase</keyword>
<organism evidence="7 8">
    <name type="scientific">Albugo candida</name>
    <dbReference type="NCBI Taxonomy" id="65357"/>
    <lineage>
        <taxon>Eukaryota</taxon>
        <taxon>Sar</taxon>
        <taxon>Stramenopiles</taxon>
        <taxon>Oomycota</taxon>
        <taxon>Peronosporomycetes</taxon>
        <taxon>Albuginales</taxon>
        <taxon>Albuginaceae</taxon>
        <taxon>Albugo</taxon>
    </lineage>
</organism>
<comment type="caution">
    <text evidence="7">The sequence shown here is derived from an EMBL/GenBank/DDBJ whole genome shotgun (WGS) entry which is preliminary data.</text>
</comment>
<evidence type="ECO:0000256" key="5">
    <source>
        <dbReference type="PROSITE-ProRule" id="PRU01023"/>
    </source>
</evidence>
<feature type="domain" description="SAM-dependent MTase RsmB/NOP-type" evidence="6">
    <location>
        <begin position="138"/>
        <end position="451"/>
    </location>
</feature>
<dbReference type="InterPro" id="IPR001678">
    <property type="entry name" value="MeTrfase_RsmB-F_NOP2_dom"/>
</dbReference>
<dbReference type="InterPro" id="IPR049560">
    <property type="entry name" value="MeTrfase_RsmB-F_NOP2_cat"/>
</dbReference>
<dbReference type="PANTHER" id="PTHR22807:SF34">
    <property type="entry name" value="TRNA (CYTOSINE(72)-C(5))-METHYLTRANSFERASE NSUN6"/>
    <property type="match status" value="1"/>
</dbReference>
<evidence type="ECO:0000256" key="2">
    <source>
        <dbReference type="ARBA" id="ARBA00022679"/>
    </source>
</evidence>
<dbReference type="PANTHER" id="PTHR22807">
    <property type="entry name" value="NOP2 YEAST -RELATED NOL1/NOP2/FMU SUN DOMAIN-CONTAINING"/>
    <property type="match status" value="1"/>
</dbReference>
<dbReference type="GO" id="GO:0008173">
    <property type="term" value="F:RNA methyltransferase activity"/>
    <property type="evidence" value="ECO:0007669"/>
    <property type="project" value="InterPro"/>
</dbReference>
<name>A0A024GHM1_9STRA</name>
<feature type="binding site" evidence="5">
    <location>
        <begin position="233"/>
        <end position="239"/>
    </location>
    <ligand>
        <name>S-adenosyl-L-methionine</name>
        <dbReference type="ChEBI" id="CHEBI:59789"/>
    </ligand>
</feature>
<keyword evidence="8" id="KW-1185">Reference proteome</keyword>
<dbReference type="InParanoid" id="A0A024GHM1"/>
<feature type="binding site" evidence="5">
    <location>
        <position position="284"/>
    </location>
    <ligand>
        <name>S-adenosyl-L-methionine</name>
        <dbReference type="ChEBI" id="CHEBI:59789"/>
    </ligand>
</feature>
<dbReference type="Proteomes" id="UP000053237">
    <property type="component" value="Unassembled WGS sequence"/>
</dbReference>
<proteinExistence type="inferred from homology"/>
<comment type="similarity">
    <text evidence="5">Belongs to the class I-like SAM-binding methyltransferase superfamily. RsmB/NOP family.</text>
</comment>
<evidence type="ECO:0000256" key="4">
    <source>
        <dbReference type="ARBA" id="ARBA00022884"/>
    </source>
</evidence>
<accession>A0A024GHM1</accession>
<evidence type="ECO:0000256" key="1">
    <source>
        <dbReference type="ARBA" id="ARBA00022603"/>
    </source>
</evidence>
<sequence length="468" mass="53170">MDVIHFDDFQVTFPPDVEQVLESAYGSLKWESIKKALAYPPIKTTIRIHTSQNSQQNALQTLSTALRALHPQLRAHKHPYFHDIVQIPSLDRESSLKYDDKKACVIVDRLCGEAVLRGSDIFARGVMCITAGCSTDVSINILVDLDHKSLRGSELKEHRGRKLFIGVGRTRMSRLEILRADRGLAVSDIRRVCHNAPPLNSLESKVFYLQQFPSALVAHVVHPENGEYILDMCAAPGGKTTHIANLMTKGFIVAVDRSRQKVEALRRLVQELALEDRILAIHKDSTQLLRSKALQNRPRPTIEALMEIDKNQFRGFYPESFDKILLDPPCSALGLRPRLLHPRNTKALTQFVHLQRNLMWCAVRLLKPNGILVYSTCTLHPQENENMVAYVLKTYPFMKLIQPFENDSEMRFGSMGLKGQELCDEGIALVQRFDPSVDDTIGFFCAKFRKSMQMDELELETSEERILP</sequence>
<dbReference type="SMART" id="SM00359">
    <property type="entry name" value="PUA"/>
    <property type="match status" value="1"/>
</dbReference>
<dbReference type="STRING" id="65357.A0A024GHM1"/>
<gene>
    <name evidence="7" type="ORF">BN9_069010</name>
</gene>
<dbReference type="SUPFAM" id="SSF53335">
    <property type="entry name" value="S-adenosyl-L-methionine-dependent methyltransferases"/>
    <property type="match status" value="1"/>
</dbReference>
<dbReference type="EMBL" id="CAIX01000113">
    <property type="protein sequence ID" value="CCI45991.1"/>
    <property type="molecule type" value="Genomic_DNA"/>
</dbReference>
<keyword evidence="4 5" id="KW-0694">RNA-binding</keyword>
<dbReference type="InterPro" id="IPR036974">
    <property type="entry name" value="PUA_sf"/>
</dbReference>
<protein>
    <recommendedName>
        <fullName evidence="6">SAM-dependent MTase RsmB/NOP-type domain-containing protein</fullName>
    </recommendedName>
</protein>
<dbReference type="InterPro" id="IPR029063">
    <property type="entry name" value="SAM-dependent_MTases_sf"/>
</dbReference>
<dbReference type="PRINTS" id="PR02008">
    <property type="entry name" value="RCMTFAMILY"/>
</dbReference>
<evidence type="ECO:0000313" key="8">
    <source>
        <dbReference type="Proteomes" id="UP000053237"/>
    </source>
</evidence>
<evidence type="ECO:0000256" key="3">
    <source>
        <dbReference type="ARBA" id="ARBA00022691"/>
    </source>
</evidence>
<feature type="binding site" evidence="5">
    <location>
        <position position="327"/>
    </location>
    <ligand>
        <name>S-adenosyl-L-methionine</name>
        <dbReference type="ChEBI" id="CHEBI:59789"/>
    </ligand>
</feature>
<dbReference type="SUPFAM" id="SSF88697">
    <property type="entry name" value="PUA domain-like"/>
    <property type="match status" value="1"/>
</dbReference>
<dbReference type="GO" id="GO:0003723">
    <property type="term" value="F:RNA binding"/>
    <property type="evidence" value="ECO:0007669"/>
    <property type="project" value="UniProtKB-UniRule"/>
</dbReference>
<evidence type="ECO:0000259" key="6">
    <source>
        <dbReference type="PROSITE" id="PS51686"/>
    </source>
</evidence>
<dbReference type="Gene3D" id="2.30.130.10">
    <property type="entry name" value="PUA domain"/>
    <property type="match status" value="1"/>
</dbReference>
<dbReference type="Pfam" id="PF01189">
    <property type="entry name" value="Methyltr_RsmB-F"/>
    <property type="match status" value="1"/>
</dbReference>
<keyword evidence="3 5" id="KW-0949">S-adenosyl-L-methionine</keyword>
<dbReference type="PROSITE" id="PS50890">
    <property type="entry name" value="PUA"/>
    <property type="match status" value="1"/>
</dbReference>